<feature type="region of interest" description="Disordered" evidence="1">
    <location>
        <begin position="181"/>
        <end position="220"/>
    </location>
</feature>
<feature type="region of interest" description="Disordered" evidence="1">
    <location>
        <begin position="339"/>
        <end position="399"/>
    </location>
</feature>
<keyword evidence="3" id="KW-1185">Reference proteome</keyword>
<accession>A0ABP9XKD5</accession>
<dbReference type="EMBL" id="BAABUJ010000004">
    <property type="protein sequence ID" value="GAA5795246.1"/>
    <property type="molecule type" value="Genomic_DNA"/>
</dbReference>
<feature type="compositionally biased region" description="Basic and acidic residues" evidence="1">
    <location>
        <begin position="198"/>
        <end position="211"/>
    </location>
</feature>
<gene>
    <name evidence="2" type="ORF">HPULCUR_000601</name>
</gene>
<feature type="compositionally biased region" description="Polar residues" evidence="1">
    <location>
        <begin position="35"/>
        <end position="46"/>
    </location>
</feature>
<evidence type="ECO:0000313" key="2">
    <source>
        <dbReference type="EMBL" id="GAA5795246.1"/>
    </source>
</evidence>
<comment type="caution">
    <text evidence="2">The sequence shown here is derived from an EMBL/GenBank/DDBJ whole genome shotgun (WGS) entry which is preliminary data.</text>
</comment>
<feature type="compositionally biased region" description="Low complexity" evidence="1">
    <location>
        <begin position="19"/>
        <end position="34"/>
    </location>
</feature>
<feature type="compositionally biased region" description="Basic residues" evidence="1">
    <location>
        <begin position="370"/>
        <end position="399"/>
    </location>
</feature>
<feature type="region of interest" description="Disordered" evidence="1">
    <location>
        <begin position="1"/>
        <end position="81"/>
    </location>
</feature>
<feature type="compositionally biased region" description="Polar residues" evidence="1">
    <location>
        <begin position="1"/>
        <end position="18"/>
    </location>
</feature>
<name>A0ABP9XKD5_9FUNG</name>
<protein>
    <submittedName>
        <fullName evidence="2">Uncharacterized protein</fullName>
    </submittedName>
</protein>
<evidence type="ECO:0000313" key="3">
    <source>
        <dbReference type="Proteomes" id="UP001476247"/>
    </source>
</evidence>
<organism evidence="2 3">
    <name type="scientific">Helicostylum pulchrum</name>
    <dbReference type="NCBI Taxonomy" id="562976"/>
    <lineage>
        <taxon>Eukaryota</taxon>
        <taxon>Fungi</taxon>
        <taxon>Fungi incertae sedis</taxon>
        <taxon>Mucoromycota</taxon>
        <taxon>Mucoromycotina</taxon>
        <taxon>Mucoromycetes</taxon>
        <taxon>Mucorales</taxon>
        <taxon>Mucorineae</taxon>
        <taxon>Mucoraceae</taxon>
        <taxon>Helicostylum</taxon>
    </lineage>
</organism>
<feature type="compositionally biased region" description="Basic and acidic residues" evidence="1">
    <location>
        <begin position="339"/>
        <end position="369"/>
    </location>
</feature>
<feature type="region of interest" description="Disordered" evidence="1">
    <location>
        <begin position="291"/>
        <end position="312"/>
    </location>
</feature>
<evidence type="ECO:0000256" key="1">
    <source>
        <dbReference type="SAM" id="MobiDB-lite"/>
    </source>
</evidence>
<dbReference type="Proteomes" id="UP001476247">
    <property type="component" value="Unassembled WGS sequence"/>
</dbReference>
<sequence>MSKNKGNNKPTVATLSNRNGNQVQKNKSSKNKGSALNNISNATHVPSTKKARSKIQKSVSKGQSSSTTTTTDRQKAPPTSTRVSKLLAESAATLPSTATLPSAVTFKCFTCTPTPVKPRTPLSQLTGNVTIPNYSFHGSSYGSELMFKNSGSCTSSVKDKDTYSLKGSSFGILPHFRGVKRKRRSSKVHTSEDNNYNEESHGNAKAKDNRSPLKQSFLPRSEHVFHTKRMKVYVEEFVPDGNTNVDTNKYIKGSIKEDIKKEIQKHADPIALTPPSSPFLSQQLTFKRHTLEQSSDMQEDPPRGAKPLLRPSSIQTEIYNELEVLEKKEKARLQDLRMSRMIARRENERIEERKRSQEIEAQEKKIEERRKKKKKERRKAKKARRRERRKEKKRKEKRE</sequence>
<reference evidence="2 3" key="1">
    <citation type="submission" date="2024-04" db="EMBL/GenBank/DDBJ databases">
        <title>genome sequences of Mucor flavus KT1a and Helicostylum pulchrum KT1b strains isolation_sourced from the surface of a dry-aged beef.</title>
        <authorList>
            <person name="Toyotome T."/>
            <person name="Hosono M."/>
            <person name="Torimaru M."/>
            <person name="Fukuda K."/>
            <person name="Mikami N."/>
        </authorList>
    </citation>
    <scope>NUCLEOTIDE SEQUENCE [LARGE SCALE GENOMIC DNA]</scope>
    <source>
        <strain evidence="2 3">KT1b</strain>
    </source>
</reference>
<proteinExistence type="predicted"/>